<organism evidence="6 7">
    <name type="scientific">Williamsia serinedens</name>
    <dbReference type="NCBI Taxonomy" id="391736"/>
    <lineage>
        <taxon>Bacteria</taxon>
        <taxon>Bacillati</taxon>
        <taxon>Actinomycetota</taxon>
        <taxon>Actinomycetes</taxon>
        <taxon>Mycobacteriales</taxon>
        <taxon>Nocardiaceae</taxon>
        <taxon>Williamsia</taxon>
    </lineage>
</organism>
<evidence type="ECO:0000313" key="7">
    <source>
        <dbReference type="Proteomes" id="UP001205740"/>
    </source>
</evidence>
<comment type="cofactor">
    <cofactor evidence="1 4">
        <name>pyridoxal 5'-phosphate</name>
        <dbReference type="ChEBI" id="CHEBI:597326"/>
    </cofactor>
</comment>
<evidence type="ECO:0000256" key="4">
    <source>
        <dbReference type="PIRNR" id="PIRNR038940"/>
    </source>
</evidence>
<dbReference type="Proteomes" id="UP001205740">
    <property type="component" value="Unassembled WGS sequence"/>
</dbReference>
<reference evidence="6 7" key="1">
    <citation type="submission" date="2022-06" db="EMBL/GenBank/DDBJ databases">
        <title>Genomic Encyclopedia of Archaeal and Bacterial Type Strains, Phase II (KMG-II): from individual species to whole genera.</title>
        <authorList>
            <person name="Goeker M."/>
        </authorList>
    </citation>
    <scope>NUCLEOTIDE SEQUENCE [LARGE SCALE GENOMIC DNA]</scope>
    <source>
        <strain evidence="6 7">DSM 45037</strain>
    </source>
</reference>
<dbReference type="InterPro" id="IPR001597">
    <property type="entry name" value="ArAA_b-elim_lyase/Thr_aldolase"/>
</dbReference>
<comment type="catalytic activity">
    <reaction evidence="4">
        <text>L-threonine = acetaldehyde + glycine</text>
        <dbReference type="Rhea" id="RHEA:19625"/>
        <dbReference type="ChEBI" id="CHEBI:15343"/>
        <dbReference type="ChEBI" id="CHEBI:57305"/>
        <dbReference type="ChEBI" id="CHEBI:57926"/>
        <dbReference type="EC" id="4.1.2.48"/>
    </reaction>
</comment>
<accession>A0ABT1H6C6</accession>
<dbReference type="Gene3D" id="3.90.1150.10">
    <property type="entry name" value="Aspartate Aminotransferase, domain 1"/>
    <property type="match status" value="1"/>
</dbReference>
<evidence type="ECO:0000256" key="1">
    <source>
        <dbReference type="ARBA" id="ARBA00001933"/>
    </source>
</evidence>
<dbReference type="InterPro" id="IPR015422">
    <property type="entry name" value="PyrdxlP-dep_Trfase_small"/>
</dbReference>
<dbReference type="InterPro" id="IPR015424">
    <property type="entry name" value="PyrdxlP-dep_Trfase"/>
</dbReference>
<dbReference type="PIRSF" id="PIRSF038940">
    <property type="entry name" value="Low_specificity_LTA"/>
    <property type="match status" value="1"/>
</dbReference>
<evidence type="ECO:0000259" key="5">
    <source>
        <dbReference type="Pfam" id="PF01212"/>
    </source>
</evidence>
<keyword evidence="7" id="KW-1185">Reference proteome</keyword>
<dbReference type="InterPro" id="IPR026273">
    <property type="entry name" value="Low_specificity_L-TA_bact"/>
</dbReference>
<dbReference type="InterPro" id="IPR015421">
    <property type="entry name" value="PyrdxlP-dep_Trfase_major"/>
</dbReference>
<dbReference type="EMBL" id="JAMTCG010000008">
    <property type="protein sequence ID" value="MCP2162784.1"/>
    <property type="molecule type" value="Genomic_DNA"/>
</dbReference>
<comment type="similarity">
    <text evidence="2 4">Belongs to the threonine aldolase family.</text>
</comment>
<comment type="function">
    <text evidence="4">Catalyzes the cleavage of L-allo-threonine and L-threonine to glycine and acetaldehyde.</text>
</comment>
<gene>
    <name evidence="6" type="ORF">LX12_003996</name>
</gene>
<dbReference type="Gene3D" id="3.40.640.10">
    <property type="entry name" value="Type I PLP-dependent aspartate aminotransferase-like (Major domain)"/>
    <property type="match status" value="1"/>
</dbReference>
<dbReference type="EC" id="4.1.2.48" evidence="4"/>
<dbReference type="RefSeq" id="WP_253656361.1">
    <property type="nucleotide sequence ID" value="NZ_BAAAOE010000006.1"/>
</dbReference>
<dbReference type="Pfam" id="PF01212">
    <property type="entry name" value="Beta_elim_lyase"/>
    <property type="match status" value="1"/>
</dbReference>
<feature type="domain" description="Aromatic amino acid beta-eliminating lyase/threonine aldolase" evidence="5">
    <location>
        <begin position="10"/>
        <end position="285"/>
    </location>
</feature>
<dbReference type="PANTHER" id="PTHR48097:SF5">
    <property type="entry name" value="LOW SPECIFICITY L-THREONINE ALDOLASE"/>
    <property type="match status" value="1"/>
</dbReference>
<comment type="catalytic activity">
    <reaction evidence="4">
        <text>L-allo-threonine = acetaldehyde + glycine</text>
        <dbReference type="Rhea" id="RHEA:26209"/>
        <dbReference type="ChEBI" id="CHEBI:15343"/>
        <dbReference type="ChEBI" id="CHEBI:57305"/>
        <dbReference type="ChEBI" id="CHEBI:58585"/>
        <dbReference type="EC" id="4.1.2.48"/>
    </reaction>
</comment>
<name>A0ABT1H6C6_9NOCA</name>
<evidence type="ECO:0000313" key="6">
    <source>
        <dbReference type="EMBL" id="MCP2162784.1"/>
    </source>
</evidence>
<keyword evidence="3 4" id="KW-0663">Pyridoxal phosphate</keyword>
<evidence type="ECO:0000256" key="2">
    <source>
        <dbReference type="ARBA" id="ARBA00006966"/>
    </source>
</evidence>
<protein>
    <recommendedName>
        <fullName evidence="4">L-threonine aldolase</fullName>
        <ecNumber evidence="4">4.1.2.48</ecNumber>
    </recommendedName>
</protein>
<dbReference type="PANTHER" id="PTHR48097">
    <property type="entry name" value="L-THREONINE ALDOLASE-RELATED"/>
    <property type="match status" value="1"/>
</dbReference>
<keyword evidence="4" id="KW-0456">Lyase</keyword>
<sequence length="350" mass="37134">MTRTILRGYASDNTAGATAEVLAAMSEASAGLAAPYGTDDLSRSVVAQFEDVFERPVDVFPVGSGSAANGIALAALTPPWGAILAHPSSHITVDEAGAPEFFTAGAKFVHVDGTDSTIDADALAAAVTRRRGDVHSVQPSVVSITQATETGSVYSLDHLRTLADIAHDAGLRVHMDGARFANALVTLGVSPAEMTWRLGVDILSFGATKNGTMTADAIVSFDPSLATELSYRHKRGGQLTAKMRFQTAQLGAYLRDDLWLATARQANAMAQRLRAGLAEAPGVDVLGDPGANILFCRFPDGLIRTLQDQGYTFYSDRWEPGVVRLVTSFAHRTEDIDDLLDAVRAFTGTH</sequence>
<evidence type="ECO:0000256" key="3">
    <source>
        <dbReference type="ARBA" id="ARBA00022898"/>
    </source>
</evidence>
<comment type="caution">
    <text evidence="6">The sequence shown here is derived from an EMBL/GenBank/DDBJ whole genome shotgun (WGS) entry which is preliminary data.</text>
</comment>
<dbReference type="SUPFAM" id="SSF53383">
    <property type="entry name" value="PLP-dependent transferases"/>
    <property type="match status" value="1"/>
</dbReference>
<proteinExistence type="inferred from homology"/>